<evidence type="ECO:0000256" key="1">
    <source>
        <dbReference type="SAM" id="MobiDB-lite"/>
    </source>
</evidence>
<dbReference type="AlphaFoldDB" id="A0A5C3QBU7"/>
<accession>A0A5C3QBU7</accession>
<feature type="region of interest" description="Disordered" evidence="1">
    <location>
        <begin position="1"/>
        <end position="22"/>
    </location>
</feature>
<dbReference type="Proteomes" id="UP000305067">
    <property type="component" value="Unassembled WGS sequence"/>
</dbReference>
<sequence>MGIGHHEDLLSRDDTAEGESEDDEFRSDCLCREFMNQSVYNNDDSISIEARPVYTRALLYSSPRTARALERSQRSRPIITMFAMTLKPMLWPQKSSGRRKRTSGLKPSGNRRQPGHMKMMFEMPKPSKGVRLSKRGFGWSLSINGNEGREACELDQGSRRFSD</sequence>
<evidence type="ECO:0000313" key="3">
    <source>
        <dbReference type="Proteomes" id="UP000305067"/>
    </source>
</evidence>
<feature type="region of interest" description="Disordered" evidence="1">
    <location>
        <begin position="92"/>
        <end position="116"/>
    </location>
</feature>
<protein>
    <submittedName>
        <fullName evidence="2">Uncharacterized protein</fullName>
    </submittedName>
</protein>
<dbReference type="EMBL" id="ML178833">
    <property type="protein sequence ID" value="TFK99534.1"/>
    <property type="molecule type" value="Genomic_DNA"/>
</dbReference>
<organism evidence="2 3">
    <name type="scientific">Pterulicium gracile</name>
    <dbReference type="NCBI Taxonomy" id="1884261"/>
    <lineage>
        <taxon>Eukaryota</taxon>
        <taxon>Fungi</taxon>
        <taxon>Dikarya</taxon>
        <taxon>Basidiomycota</taxon>
        <taxon>Agaricomycotina</taxon>
        <taxon>Agaricomycetes</taxon>
        <taxon>Agaricomycetidae</taxon>
        <taxon>Agaricales</taxon>
        <taxon>Pleurotineae</taxon>
        <taxon>Pterulaceae</taxon>
        <taxon>Pterulicium</taxon>
    </lineage>
</organism>
<feature type="compositionally biased region" description="Basic and acidic residues" evidence="1">
    <location>
        <begin position="1"/>
        <end position="15"/>
    </location>
</feature>
<keyword evidence="3" id="KW-1185">Reference proteome</keyword>
<proteinExistence type="predicted"/>
<name>A0A5C3QBU7_9AGAR</name>
<gene>
    <name evidence="2" type="ORF">BDV98DRAFT_594847</name>
</gene>
<evidence type="ECO:0000313" key="2">
    <source>
        <dbReference type="EMBL" id="TFK99534.1"/>
    </source>
</evidence>
<reference evidence="2 3" key="1">
    <citation type="journal article" date="2019" name="Nat. Ecol. Evol.">
        <title>Megaphylogeny resolves global patterns of mushroom evolution.</title>
        <authorList>
            <person name="Varga T."/>
            <person name="Krizsan K."/>
            <person name="Foldi C."/>
            <person name="Dima B."/>
            <person name="Sanchez-Garcia M."/>
            <person name="Sanchez-Ramirez S."/>
            <person name="Szollosi G.J."/>
            <person name="Szarkandi J.G."/>
            <person name="Papp V."/>
            <person name="Albert L."/>
            <person name="Andreopoulos W."/>
            <person name="Angelini C."/>
            <person name="Antonin V."/>
            <person name="Barry K.W."/>
            <person name="Bougher N.L."/>
            <person name="Buchanan P."/>
            <person name="Buyck B."/>
            <person name="Bense V."/>
            <person name="Catcheside P."/>
            <person name="Chovatia M."/>
            <person name="Cooper J."/>
            <person name="Damon W."/>
            <person name="Desjardin D."/>
            <person name="Finy P."/>
            <person name="Geml J."/>
            <person name="Haridas S."/>
            <person name="Hughes K."/>
            <person name="Justo A."/>
            <person name="Karasinski D."/>
            <person name="Kautmanova I."/>
            <person name="Kiss B."/>
            <person name="Kocsube S."/>
            <person name="Kotiranta H."/>
            <person name="LaButti K.M."/>
            <person name="Lechner B.E."/>
            <person name="Liimatainen K."/>
            <person name="Lipzen A."/>
            <person name="Lukacs Z."/>
            <person name="Mihaltcheva S."/>
            <person name="Morgado L.N."/>
            <person name="Niskanen T."/>
            <person name="Noordeloos M.E."/>
            <person name="Ohm R.A."/>
            <person name="Ortiz-Santana B."/>
            <person name="Ovrebo C."/>
            <person name="Racz N."/>
            <person name="Riley R."/>
            <person name="Savchenko A."/>
            <person name="Shiryaev A."/>
            <person name="Soop K."/>
            <person name="Spirin V."/>
            <person name="Szebenyi C."/>
            <person name="Tomsovsky M."/>
            <person name="Tulloss R.E."/>
            <person name="Uehling J."/>
            <person name="Grigoriev I.V."/>
            <person name="Vagvolgyi C."/>
            <person name="Papp T."/>
            <person name="Martin F.M."/>
            <person name="Miettinen O."/>
            <person name="Hibbett D.S."/>
            <person name="Nagy L.G."/>
        </authorList>
    </citation>
    <scope>NUCLEOTIDE SEQUENCE [LARGE SCALE GENOMIC DNA]</scope>
    <source>
        <strain evidence="2 3">CBS 309.79</strain>
    </source>
</reference>